<dbReference type="GO" id="GO:0006400">
    <property type="term" value="P:tRNA modification"/>
    <property type="evidence" value="ECO:0007669"/>
    <property type="project" value="InterPro"/>
</dbReference>
<dbReference type="InterPro" id="IPR024956">
    <property type="entry name" value="tRNAHis_GuaTrfase_cat"/>
</dbReference>
<dbReference type="Pfam" id="PF04446">
    <property type="entry name" value="Thg1"/>
    <property type="match status" value="1"/>
</dbReference>
<dbReference type="InterPro" id="IPR007537">
    <property type="entry name" value="tRNAHis_GuaTrfase_Thg1"/>
</dbReference>
<feature type="domain" description="tRNAHis guanylyltransferase catalytic" evidence="1">
    <location>
        <begin position="27"/>
        <end position="174"/>
    </location>
</feature>
<sequence length="305" mass="35958">MENDNEFKNEFKNESKNEIEQKMSLGDRMKTYEATNDYKIPITHYYCVRLDGHKFSKFTKGFEKPFDENFSKAMVHTAYDALCEFSAMTAYTHSDEITLIFGVPNTELKQTHMYNGRIQKITSLYASFVSTRFNYYLKKFINEYVQNSEQTLYNKRTIEKVNQCCSFFDARILSFQPEFKHEILNHIIWRSKEDCYRNAVQAYAYKMFSSKKLMNLNCVQMVDLIEATNKIVWNDVPLWQKHGIYIKKQLVDVSIGNNIVQRSRMFAFSFKPGYSDELLDFLLQKNTNTATAVLLNLLCPEHILN</sequence>
<dbReference type="EMBL" id="MK072476">
    <property type="protein sequence ID" value="AYV85779.1"/>
    <property type="molecule type" value="Genomic_DNA"/>
</dbReference>
<proteinExistence type="predicted"/>
<dbReference type="PANTHER" id="PTHR12729">
    <property type="entry name" value="TRNA(HIS) GUANYLYLTRANSFERASE-RELATED"/>
    <property type="match status" value="1"/>
</dbReference>
<dbReference type="GO" id="GO:0008193">
    <property type="term" value="F:tRNA guanylyltransferase activity"/>
    <property type="evidence" value="ECO:0007669"/>
    <property type="project" value="InterPro"/>
</dbReference>
<dbReference type="GO" id="GO:0000287">
    <property type="term" value="F:magnesium ion binding"/>
    <property type="evidence" value="ECO:0007669"/>
    <property type="project" value="InterPro"/>
</dbReference>
<gene>
    <name evidence="2" type="ORF">Satyrvirus40_2</name>
</gene>
<dbReference type="InterPro" id="IPR038469">
    <property type="entry name" value="tRNAHis_GuaTrfase_Thg1_sf"/>
</dbReference>
<accession>A0A3G5AJL5</accession>
<evidence type="ECO:0000313" key="2">
    <source>
        <dbReference type="EMBL" id="AYV85779.1"/>
    </source>
</evidence>
<dbReference type="Gene3D" id="3.30.70.3000">
    <property type="match status" value="1"/>
</dbReference>
<dbReference type="PANTHER" id="PTHR12729:SF1">
    <property type="entry name" value="TRNAHIS GUANYLYLTRANSFERASE CATALYTIC DOMAIN-CONTAINING PROTEIN"/>
    <property type="match status" value="1"/>
</dbReference>
<organism evidence="2">
    <name type="scientific">Satyrvirus sp</name>
    <dbReference type="NCBI Taxonomy" id="2487771"/>
    <lineage>
        <taxon>Viruses</taxon>
        <taxon>Varidnaviria</taxon>
        <taxon>Bamfordvirae</taxon>
        <taxon>Nucleocytoviricota</taxon>
        <taxon>Megaviricetes</taxon>
        <taxon>Imitervirales</taxon>
        <taxon>Mimiviridae</taxon>
        <taxon>Megamimivirinae</taxon>
    </lineage>
</organism>
<evidence type="ECO:0000259" key="1">
    <source>
        <dbReference type="Pfam" id="PF04446"/>
    </source>
</evidence>
<protein>
    <submittedName>
        <fullName evidence="2">tRNA guanylyltransferase</fullName>
    </submittedName>
</protein>
<reference evidence="2" key="1">
    <citation type="submission" date="2018-10" db="EMBL/GenBank/DDBJ databases">
        <title>Hidden diversity of soil giant viruses.</title>
        <authorList>
            <person name="Schulz F."/>
            <person name="Alteio L."/>
            <person name="Goudeau D."/>
            <person name="Ryan E.M."/>
            <person name="Malmstrom R.R."/>
            <person name="Blanchard J."/>
            <person name="Woyke T."/>
        </authorList>
    </citation>
    <scope>NUCLEOTIDE SEQUENCE</scope>
    <source>
        <strain evidence="2">SAV1</strain>
    </source>
</reference>
<keyword evidence="2" id="KW-0548">Nucleotidyltransferase</keyword>
<name>A0A3G5AJL5_9VIRU</name>
<keyword evidence="2" id="KW-0808">Transferase</keyword>